<dbReference type="OMA" id="CEDFTEL"/>
<dbReference type="Proteomes" id="UP000037923">
    <property type="component" value="Unassembled WGS sequence"/>
</dbReference>
<dbReference type="RefSeq" id="XP_015659417.1">
    <property type="nucleotide sequence ID" value="XM_015802016.1"/>
</dbReference>
<dbReference type="GeneID" id="26904656"/>
<dbReference type="VEuPathDB" id="TriTrypDB:LpyrH10_07_1720"/>
<name>A0A0N1J4W0_LEPPY</name>
<dbReference type="EMBL" id="LGTL01000007">
    <property type="protein sequence ID" value="KPA80978.1"/>
    <property type="molecule type" value="Genomic_DNA"/>
</dbReference>
<comment type="caution">
    <text evidence="2">The sequence shown here is derived from an EMBL/GenBank/DDBJ whole genome shotgun (WGS) entry which is preliminary data.</text>
</comment>
<accession>A0A0N1J4W0</accession>
<keyword evidence="3" id="KW-1185">Reference proteome</keyword>
<protein>
    <submittedName>
        <fullName evidence="2">Uncharacterized protein</fullName>
    </submittedName>
</protein>
<reference evidence="2 3" key="1">
    <citation type="submission" date="2015-07" db="EMBL/GenBank/DDBJ databases">
        <title>High-quality genome of monoxenous trypanosomatid Leptomonas pyrrhocoris.</title>
        <authorList>
            <person name="Flegontov P."/>
            <person name="Butenko A."/>
            <person name="Firsov S."/>
            <person name="Vlcek C."/>
            <person name="Logacheva M.D."/>
            <person name="Field M."/>
            <person name="Filatov D."/>
            <person name="Flegontova O."/>
            <person name="Gerasimov E."/>
            <person name="Jackson A.P."/>
            <person name="Kelly S."/>
            <person name="Opperdoes F."/>
            <person name="O'Reilly A."/>
            <person name="Votypka J."/>
            <person name="Yurchenko V."/>
            <person name="Lukes J."/>
        </authorList>
    </citation>
    <scope>NUCLEOTIDE SEQUENCE [LARGE SCALE GENOMIC DNA]</scope>
    <source>
        <strain evidence="2">H10</strain>
    </source>
</reference>
<sequence>MEAWLKSALESGYIVKVDSTEVQHGVYCEASPSPWYDDGVVFDWATLHQRLVQSASTQPYVETYVSALAQFGAGAAADAARSGKECYATVVELKAPWSLQPLSEQAQNLSVFDVPAAKAAASTGTDGSNSGTAAAAAGPLASSPLSGHSRDFYKFIRGPPGQRAVRDDMTRVLRSVQEQLRQNKIQVFCFLSSFVIVCEDFTELLHRTAAVFQALTDGGFTVDGHGSALGPRVVQRLRVGGGDWWTTLQLHKITAEADVVSLLVALFFQWLLDAYVWSCVSPLRLFPDAREKGAEEQAKGVRLFEKFVRGLVLPSIHAIGLAALTATLPEEGGNLLELAAVKLERKLPPVGPQRWSVLELRLVLCQINAYHHLPSEYLGRVETATATLSAATQTKK</sequence>
<organism evidence="2 3">
    <name type="scientific">Leptomonas pyrrhocoris</name>
    <name type="common">Firebug parasite</name>
    <dbReference type="NCBI Taxonomy" id="157538"/>
    <lineage>
        <taxon>Eukaryota</taxon>
        <taxon>Discoba</taxon>
        <taxon>Euglenozoa</taxon>
        <taxon>Kinetoplastea</taxon>
        <taxon>Metakinetoplastina</taxon>
        <taxon>Trypanosomatida</taxon>
        <taxon>Trypanosomatidae</taxon>
        <taxon>Leishmaniinae</taxon>
        <taxon>Leptomonas</taxon>
    </lineage>
</organism>
<dbReference type="AlphaFoldDB" id="A0A0N1J4W0"/>
<evidence type="ECO:0000313" key="2">
    <source>
        <dbReference type="EMBL" id="KPA80978.1"/>
    </source>
</evidence>
<proteinExistence type="predicted"/>
<dbReference type="OrthoDB" id="261244at2759"/>
<feature type="region of interest" description="Disordered" evidence="1">
    <location>
        <begin position="123"/>
        <end position="142"/>
    </location>
</feature>
<gene>
    <name evidence="2" type="ORF">ABB37_04365</name>
</gene>
<evidence type="ECO:0000256" key="1">
    <source>
        <dbReference type="SAM" id="MobiDB-lite"/>
    </source>
</evidence>
<evidence type="ECO:0000313" key="3">
    <source>
        <dbReference type="Proteomes" id="UP000037923"/>
    </source>
</evidence>